<name>A0ABT8N0G7_9BACL</name>
<proteinExistence type="predicted"/>
<dbReference type="PIRSF" id="PIRSF037260">
    <property type="entry name" value="UPF0223"/>
    <property type="match status" value="1"/>
</dbReference>
<evidence type="ECO:0000313" key="2">
    <source>
        <dbReference type="Proteomes" id="UP001172055"/>
    </source>
</evidence>
<dbReference type="Gene3D" id="1.10.220.80">
    <property type="entry name" value="BH2638-like"/>
    <property type="match status" value="1"/>
</dbReference>
<evidence type="ECO:0000313" key="1">
    <source>
        <dbReference type="EMBL" id="MDN7241386.1"/>
    </source>
</evidence>
<gene>
    <name evidence="1" type="ORF">QWY14_06255</name>
</gene>
<dbReference type="SUPFAM" id="SSF158504">
    <property type="entry name" value="BH2638-like"/>
    <property type="match status" value="1"/>
</dbReference>
<dbReference type="NCBIfam" id="NF003353">
    <property type="entry name" value="PRK04387.1"/>
    <property type="match status" value="1"/>
</dbReference>
<comment type="caution">
    <text evidence="1">The sequence shown here is derived from an EMBL/GenBank/DDBJ whole genome shotgun (WGS) entry which is preliminary data.</text>
</comment>
<accession>A0ABT8N0G7</accession>
<dbReference type="Pfam" id="PF05256">
    <property type="entry name" value="UPF0223"/>
    <property type="match status" value="1"/>
</dbReference>
<dbReference type="InterPro" id="IPR023324">
    <property type="entry name" value="BH2638-like_sf"/>
</dbReference>
<organism evidence="1 2">
    <name type="scientific">Planococcus shixiaomingii</name>
    <dbReference type="NCBI Taxonomy" id="3058393"/>
    <lineage>
        <taxon>Bacteria</taxon>
        <taxon>Bacillati</taxon>
        <taxon>Bacillota</taxon>
        <taxon>Bacilli</taxon>
        <taxon>Bacillales</taxon>
        <taxon>Caryophanaceae</taxon>
        <taxon>Planococcus</taxon>
    </lineage>
</organism>
<protein>
    <submittedName>
        <fullName evidence="1">UPF0223 family protein</fullName>
    </submittedName>
</protein>
<dbReference type="InterPro" id="IPR007920">
    <property type="entry name" value="UPF0223"/>
</dbReference>
<dbReference type="RefSeq" id="WP_300985346.1">
    <property type="nucleotide sequence ID" value="NZ_CP129236.1"/>
</dbReference>
<reference evidence="1 2" key="1">
    <citation type="submission" date="2023-06" db="EMBL/GenBank/DDBJ databases">
        <title>Novel species in genus Planococcus.</title>
        <authorList>
            <person name="Ning S."/>
        </authorList>
    </citation>
    <scope>NUCLEOTIDE SEQUENCE [LARGE SCALE GENOMIC DNA]</scope>
    <source>
        <strain evidence="1 2">N028</strain>
    </source>
</reference>
<sequence>MEYSYPFSIEWSTDEIIDVVSFFEGIEMAYEKGINRQDMFTRYKKFKDVVPSISEEKTYFREFEEESGYASFPVIKDMKAKGDGDLIKVQKK</sequence>
<keyword evidence="2" id="KW-1185">Reference proteome</keyword>
<dbReference type="Proteomes" id="UP001172055">
    <property type="component" value="Unassembled WGS sequence"/>
</dbReference>
<dbReference type="EMBL" id="JAUJWV010000001">
    <property type="protein sequence ID" value="MDN7241386.1"/>
    <property type="molecule type" value="Genomic_DNA"/>
</dbReference>